<evidence type="ECO:0000313" key="3">
    <source>
        <dbReference type="EMBL" id="SEM67649.1"/>
    </source>
</evidence>
<protein>
    <recommendedName>
        <fullName evidence="5">VPLPA-CTERM protein sorting domain-containing protein</fullName>
    </recommendedName>
</protein>
<organism evidence="3 4">
    <name type="scientific">Syntrophus gentianae</name>
    <dbReference type="NCBI Taxonomy" id="43775"/>
    <lineage>
        <taxon>Bacteria</taxon>
        <taxon>Pseudomonadati</taxon>
        <taxon>Thermodesulfobacteriota</taxon>
        <taxon>Syntrophia</taxon>
        <taxon>Syntrophales</taxon>
        <taxon>Syntrophaceae</taxon>
        <taxon>Syntrophus</taxon>
    </lineage>
</organism>
<proteinExistence type="predicted"/>
<evidence type="ECO:0000256" key="1">
    <source>
        <dbReference type="SAM" id="Phobius"/>
    </source>
</evidence>
<keyword evidence="1" id="KW-1133">Transmembrane helix</keyword>
<dbReference type="AlphaFoldDB" id="A0A1H8ACX5"/>
<dbReference type="EMBL" id="FOBS01000033">
    <property type="protein sequence ID" value="SEM67649.1"/>
    <property type="molecule type" value="Genomic_DNA"/>
</dbReference>
<feature type="signal peptide" evidence="2">
    <location>
        <begin position="1"/>
        <end position="26"/>
    </location>
</feature>
<dbReference type="Proteomes" id="UP000198744">
    <property type="component" value="Unassembled WGS sequence"/>
</dbReference>
<keyword evidence="4" id="KW-1185">Reference proteome</keyword>
<keyword evidence="1" id="KW-0472">Membrane</keyword>
<feature type="chain" id="PRO_5011611119" description="VPLPA-CTERM protein sorting domain-containing protein" evidence="2">
    <location>
        <begin position="27"/>
        <end position="334"/>
    </location>
</feature>
<name>A0A1H8ACX5_9BACT</name>
<evidence type="ECO:0000256" key="2">
    <source>
        <dbReference type="SAM" id="SignalP"/>
    </source>
</evidence>
<dbReference type="OrthoDB" id="482420at2"/>
<dbReference type="SUPFAM" id="SSF56524">
    <property type="entry name" value="Oxidoreductase molybdopterin-binding domain"/>
    <property type="match status" value="1"/>
</dbReference>
<gene>
    <name evidence="3" type="ORF">SAMN04489760_13329</name>
</gene>
<dbReference type="RefSeq" id="WP_139198411.1">
    <property type="nucleotide sequence ID" value="NZ_FOBS01000033.1"/>
</dbReference>
<dbReference type="STRING" id="43775.SAMN04489760_13329"/>
<feature type="transmembrane region" description="Helical" evidence="1">
    <location>
        <begin position="311"/>
        <end position="328"/>
    </location>
</feature>
<evidence type="ECO:0008006" key="5">
    <source>
        <dbReference type="Google" id="ProtNLM"/>
    </source>
</evidence>
<keyword evidence="2" id="KW-0732">Signal</keyword>
<accession>A0A1H8ACX5</accession>
<evidence type="ECO:0000313" key="4">
    <source>
        <dbReference type="Proteomes" id="UP000198744"/>
    </source>
</evidence>
<dbReference type="InterPro" id="IPR036374">
    <property type="entry name" value="OxRdtase_Mopterin-bd_sf"/>
</dbReference>
<reference evidence="3 4" key="1">
    <citation type="submission" date="2016-10" db="EMBL/GenBank/DDBJ databases">
        <authorList>
            <person name="de Groot N.N."/>
        </authorList>
    </citation>
    <scope>NUCLEOTIDE SEQUENCE [LARGE SCALE GENOMIC DNA]</scope>
    <source>
        <strain evidence="3 4">DSM 8423</strain>
    </source>
</reference>
<keyword evidence="1" id="KW-0812">Transmembrane</keyword>
<sequence length="334" mass="35280">MRTRYGFIWFIVLSIMFFAWSSPVQAAYTVAGDIGQAWDKDTSTYSTYGTTGGNLWFDVFKETSSSSAGGADGTYSRGVINRVNNNTYNSINHNWIEGDFVLVSGASGKALYSIGEIDPRFGNSTVTLTDSNSDGVYDLSGAGRSVTGVTDIEVVHAADVWMGYGTLTKSTGVTVSGTASANYTLADLQAMPSVTYTATYSSKTTSRTGPTIASVLEAAGVDTGNLLSYAVAISSDGYKTILSMYELTNVNVNEDTNYVLANGQSPHTSGVLDLLSVNGESSGVRSVITADVNNGRWGKGLTELHVSAVPLPPSLLLLAPGLLGLIGLRRRMQS</sequence>